<accession>A0A382SCG7</accession>
<reference evidence="1" key="1">
    <citation type="submission" date="2018-05" db="EMBL/GenBank/DDBJ databases">
        <authorList>
            <person name="Lanie J.A."/>
            <person name="Ng W.-L."/>
            <person name="Kazmierczak K.M."/>
            <person name="Andrzejewski T.M."/>
            <person name="Davidsen T.M."/>
            <person name="Wayne K.J."/>
            <person name="Tettelin H."/>
            <person name="Glass J.I."/>
            <person name="Rusch D."/>
            <person name="Podicherti R."/>
            <person name="Tsui H.-C.T."/>
            <person name="Winkler M.E."/>
        </authorList>
    </citation>
    <scope>NUCLEOTIDE SEQUENCE</scope>
</reference>
<organism evidence="1">
    <name type="scientific">marine metagenome</name>
    <dbReference type="NCBI Taxonomy" id="408172"/>
    <lineage>
        <taxon>unclassified sequences</taxon>
        <taxon>metagenomes</taxon>
        <taxon>ecological metagenomes</taxon>
    </lineage>
</organism>
<sequence>MLTFKELLNEDTNTHMEHLEDEIINNGVK</sequence>
<evidence type="ECO:0000313" key="1">
    <source>
        <dbReference type="EMBL" id="SVD07549.1"/>
    </source>
</evidence>
<dbReference type="AlphaFoldDB" id="A0A382SCG7"/>
<gene>
    <name evidence="1" type="ORF">METZ01_LOCUS360403</name>
</gene>
<dbReference type="EMBL" id="UINC01128043">
    <property type="protein sequence ID" value="SVD07549.1"/>
    <property type="molecule type" value="Genomic_DNA"/>
</dbReference>
<feature type="non-terminal residue" evidence="1">
    <location>
        <position position="29"/>
    </location>
</feature>
<proteinExistence type="predicted"/>
<protein>
    <submittedName>
        <fullName evidence="1">Uncharacterized protein</fullName>
    </submittedName>
</protein>
<name>A0A382SCG7_9ZZZZ</name>